<evidence type="ECO:0000313" key="13">
    <source>
        <dbReference type="Proteomes" id="UP001233999"/>
    </source>
</evidence>
<dbReference type="Proteomes" id="UP001233999">
    <property type="component" value="Unassembled WGS sequence"/>
</dbReference>
<reference evidence="12" key="1">
    <citation type="journal article" date="2023" name="IScience">
        <title>Live-bearing cockroach genome reveals convergent evolutionary mechanisms linked to viviparity in insects and beyond.</title>
        <authorList>
            <person name="Fouks B."/>
            <person name="Harrison M.C."/>
            <person name="Mikhailova A.A."/>
            <person name="Marchal E."/>
            <person name="English S."/>
            <person name="Carruthers M."/>
            <person name="Jennings E.C."/>
            <person name="Chiamaka E.L."/>
            <person name="Frigard R.A."/>
            <person name="Pippel M."/>
            <person name="Attardo G.M."/>
            <person name="Benoit J.B."/>
            <person name="Bornberg-Bauer E."/>
            <person name="Tobe S.S."/>
        </authorList>
    </citation>
    <scope>NUCLEOTIDE SEQUENCE</scope>
    <source>
        <strain evidence="12">Stay&amp;Tobe</strain>
    </source>
</reference>
<evidence type="ECO:0000256" key="9">
    <source>
        <dbReference type="ARBA" id="ARBA00066412"/>
    </source>
</evidence>
<dbReference type="PANTHER" id="PTHR11607:SF3">
    <property type="entry name" value="LYSOSOMAL ALPHA-MANNOSIDASE"/>
    <property type="match status" value="1"/>
</dbReference>
<dbReference type="InterPro" id="IPR011013">
    <property type="entry name" value="Gal_mutarotase_sf_dom"/>
</dbReference>
<keyword evidence="4" id="KW-0735">Signal-anchor</keyword>
<dbReference type="Pfam" id="PF07748">
    <property type="entry name" value="Glyco_hydro_38C"/>
    <property type="match status" value="1"/>
</dbReference>
<keyword evidence="3" id="KW-0812">Transmembrane</keyword>
<evidence type="ECO:0000256" key="6">
    <source>
        <dbReference type="ARBA" id="ARBA00023034"/>
    </source>
</evidence>
<organism evidence="12 13">
    <name type="scientific">Diploptera punctata</name>
    <name type="common">Pacific beetle cockroach</name>
    <dbReference type="NCBI Taxonomy" id="6984"/>
    <lineage>
        <taxon>Eukaryota</taxon>
        <taxon>Metazoa</taxon>
        <taxon>Ecdysozoa</taxon>
        <taxon>Arthropoda</taxon>
        <taxon>Hexapoda</taxon>
        <taxon>Insecta</taxon>
        <taxon>Pterygota</taxon>
        <taxon>Neoptera</taxon>
        <taxon>Polyneoptera</taxon>
        <taxon>Dictyoptera</taxon>
        <taxon>Blattodea</taxon>
        <taxon>Blaberoidea</taxon>
        <taxon>Blaberidae</taxon>
        <taxon>Diplopterinae</taxon>
        <taxon>Diploptera</taxon>
    </lineage>
</organism>
<keyword evidence="8" id="KW-1015">Disulfide bond</keyword>
<dbReference type="FunFam" id="2.60.40.1180:FF:000019">
    <property type="entry name" value="Alpha-mannosidase 2"/>
    <property type="match status" value="1"/>
</dbReference>
<evidence type="ECO:0000256" key="8">
    <source>
        <dbReference type="ARBA" id="ARBA00023157"/>
    </source>
</evidence>
<evidence type="ECO:0000256" key="1">
    <source>
        <dbReference type="ARBA" id="ARBA00004323"/>
    </source>
</evidence>
<sequence>MLEAINGLQHVMQQAAHFLLSPPQVSYQPNSEFVYFDLDDMRKHHYSIPEKTVVFVGEGLETQRIIIYNSLTWRRQELVTIRVSTLHVKVTDAADISIPSQTSPVFQQQSDTIIDSQFDITFMADVPALGLTTYFLNAVLPAQNIENSLSHVKLINFVGRTPRAEGFDDIEVMEEPKEFAIHNDHLSAAFSELGLLKAVTLKDSGVTVPLHMDFVRYHARPGSERSGAYLFLPDREAETVVGDSVPVRVLEGPLFSQVHVHLPNVQHTVTLVNTPGADSLGLEVQNVVNIGDQVNCELAMRISSSIKNGDEFFSDLNGWQLIRRKRFSKLPIQANYYPIPTMAFIQDQNYRFTIVTGQPLGMGSLKEGQIEVMQDRRLNQDDNRGLGQGVTDNRPLPATFRLIVEKRVPNCQETSPEHPGGLPTMAANVASLSLLHPLYHLLWLGKTRDKLGSQFTPVIHEPGYDFHVVMLQTFSPQSSNSAGLIVHRQETDSCFPLENFFISSGLLNVSNLLPTQFGNIMKESTLSFLDEGRTIKKNTAHPLALDDNHMLYSFQLILFLLLNHILSNEHAHQECPSMASSASPCLPAVLPTFSLPPSAATWWAASCTPGLQPAIYRAVTRSAPTTLTLTMVVEPGANKTSEHALTWYRSEPFTMASTSNSLEPSPVLSLKSRVQVTGSLLGETPAWRNFSSTPRKMRAACSSTADCRRPAWNLP</sequence>
<dbReference type="InterPro" id="IPR013780">
    <property type="entry name" value="Glyco_hydro_b"/>
</dbReference>
<comment type="subcellular location">
    <subcellularLocation>
        <location evidence="1">Golgi apparatus membrane</location>
        <topology evidence="1">Single-pass type II membrane protein</topology>
    </subcellularLocation>
</comment>
<comment type="pathway">
    <text evidence="2">Protein modification; protein glycosylation.</text>
</comment>
<keyword evidence="5" id="KW-1133">Transmembrane helix</keyword>
<proteinExistence type="predicted"/>
<keyword evidence="7" id="KW-0472">Membrane</keyword>
<feature type="domain" description="Glycosyl hydrolase family 38 C-terminal" evidence="11">
    <location>
        <begin position="181"/>
        <end position="384"/>
    </location>
</feature>
<protein>
    <recommendedName>
        <fullName evidence="9">mannosyl-oligosaccharide 1,3-1,6-alpha-mannosidase</fullName>
        <ecNumber evidence="9">3.2.1.114</ecNumber>
    </recommendedName>
</protein>
<reference evidence="12" key="2">
    <citation type="submission" date="2023-05" db="EMBL/GenBank/DDBJ databases">
        <authorList>
            <person name="Fouks B."/>
        </authorList>
    </citation>
    <scope>NUCLEOTIDE SEQUENCE</scope>
    <source>
        <strain evidence="12">Stay&amp;Tobe</strain>
        <tissue evidence="12">Testes</tissue>
    </source>
</reference>
<dbReference type="Gene3D" id="2.70.98.30">
    <property type="entry name" value="Golgi alpha-mannosidase II, domain 4"/>
    <property type="match status" value="1"/>
</dbReference>
<dbReference type="PANTHER" id="PTHR11607">
    <property type="entry name" value="ALPHA-MANNOSIDASE"/>
    <property type="match status" value="1"/>
</dbReference>
<dbReference type="InterPro" id="IPR050843">
    <property type="entry name" value="Glycosyl_Hydrlase_38"/>
</dbReference>
<keyword evidence="6" id="KW-0333">Golgi apparatus</keyword>
<dbReference type="AlphaFoldDB" id="A0AAD8AIU7"/>
<dbReference type="GO" id="GO:0006013">
    <property type="term" value="P:mannose metabolic process"/>
    <property type="evidence" value="ECO:0007669"/>
    <property type="project" value="InterPro"/>
</dbReference>
<evidence type="ECO:0000256" key="10">
    <source>
        <dbReference type="ARBA" id="ARBA00093232"/>
    </source>
</evidence>
<feature type="non-terminal residue" evidence="12">
    <location>
        <position position="1"/>
    </location>
</feature>
<dbReference type="GO" id="GO:0000139">
    <property type="term" value="C:Golgi membrane"/>
    <property type="evidence" value="ECO:0007669"/>
    <property type="project" value="UniProtKB-SubCell"/>
</dbReference>
<keyword evidence="13" id="KW-1185">Reference proteome</keyword>
<dbReference type="SUPFAM" id="SSF74650">
    <property type="entry name" value="Galactose mutarotase-like"/>
    <property type="match status" value="1"/>
</dbReference>
<evidence type="ECO:0000256" key="3">
    <source>
        <dbReference type="ARBA" id="ARBA00022692"/>
    </source>
</evidence>
<dbReference type="InterPro" id="IPR011682">
    <property type="entry name" value="Glyco_hydro_38_C"/>
</dbReference>
<dbReference type="EC" id="3.2.1.114" evidence="9"/>
<feature type="non-terminal residue" evidence="12">
    <location>
        <position position="715"/>
    </location>
</feature>
<evidence type="ECO:0000256" key="2">
    <source>
        <dbReference type="ARBA" id="ARBA00004922"/>
    </source>
</evidence>
<evidence type="ECO:0000256" key="5">
    <source>
        <dbReference type="ARBA" id="ARBA00022989"/>
    </source>
</evidence>
<evidence type="ECO:0000313" key="12">
    <source>
        <dbReference type="EMBL" id="KAJ9599827.1"/>
    </source>
</evidence>
<comment type="catalytic activity">
    <reaction evidence="10">
        <text>N(4)-{beta-D-GlcNAc-(1-&gt;2)-alpha-D-Man-(1-&gt;3)-[alpha-D-Man-(1-&gt;3)-[alpha-D-Man-(1-&gt;6)]-alpha-D-Man-(1-&gt;6)]-beta-D-Man-(1-&gt;4)-beta-D-GlcNAc-(1-&gt;4)-beta-D-GlcNAc}-L-asparaginyl-[protein] + 2 H2O = 2 alpha-D-mannopyranose + an N(4)-{beta-D-GlcNAc-(1-&gt;2)-alpha-D-Man-(1-&gt;3)-[alpha-D-Man-(1-&gt;6)]-beta-D-Man-(1-&gt;4)-beta-D-GlcNAc-(1-&gt;4)-beta-D-GlcNAc}-L-asparaginyl-[protein]</text>
        <dbReference type="Rhea" id="RHEA:56052"/>
        <dbReference type="Rhea" id="RHEA-COMP:14368"/>
        <dbReference type="Rhea" id="RHEA-COMP:14369"/>
        <dbReference type="ChEBI" id="CHEBI:15377"/>
        <dbReference type="ChEBI" id="CHEBI:28729"/>
        <dbReference type="ChEBI" id="CHEBI:60615"/>
        <dbReference type="ChEBI" id="CHEBI:60625"/>
        <dbReference type="EC" id="3.2.1.114"/>
    </reaction>
</comment>
<evidence type="ECO:0000256" key="7">
    <source>
        <dbReference type="ARBA" id="ARBA00023136"/>
    </source>
</evidence>
<dbReference type="Gene3D" id="2.60.40.1180">
    <property type="entry name" value="Golgi alpha-mannosidase II"/>
    <property type="match status" value="1"/>
</dbReference>
<evidence type="ECO:0000256" key="4">
    <source>
        <dbReference type="ARBA" id="ARBA00022968"/>
    </source>
</evidence>
<evidence type="ECO:0000259" key="11">
    <source>
        <dbReference type="Pfam" id="PF07748"/>
    </source>
</evidence>
<dbReference type="GO" id="GO:0004572">
    <property type="term" value="F:mannosyl-oligosaccharide 1,3-1,6-alpha-mannosidase activity"/>
    <property type="evidence" value="ECO:0007669"/>
    <property type="project" value="UniProtKB-EC"/>
</dbReference>
<dbReference type="GO" id="GO:0006491">
    <property type="term" value="P:N-glycan processing"/>
    <property type="evidence" value="ECO:0007669"/>
    <property type="project" value="TreeGrafter"/>
</dbReference>
<dbReference type="EMBL" id="JASPKZ010000467">
    <property type="protein sequence ID" value="KAJ9599827.1"/>
    <property type="molecule type" value="Genomic_DNA"/>
</dbReference>
<gene>
    <name evidence="12" type="ORF">L9F63_009867</name>
</gene>
<dbReference type="GO" id="GO:0030246">
    <property type="term" value="F:carbohydrate binding"/>
    <property type="evidence" value="ECO:0007669"/>
    <property type="project" value="InterPro"/>
</dbReference>
<dbReference type="FunFam" id="2.70.98.30:FF:000002">
    <property type="entry name" value="Alpha-mannosidase"/>
    <property type="match status" value="1"/>
</dbReference>
<comment type="caution">
    <text evidence="12">The sequence shown here is derived from an EMBL/GenBank/DDBJ whole genome shotgun (WGS) entry which is preliminary data.</text>
</comment>
<accession>A0AAD8AIU7</accession>
<name>A0AAD8AIU7_DIPPU</name>